<evidence type="ECO:0000313" key="1">
    <source>
        <dbReference type="EMBL" id="CAH1968322.1"/>
    </source>
</evidence>
<comment type="caution">
    <text evidence="1">The sequence shown here is derived from an EMBL/GenBank/DDBJ whole genome shotgun (WGS) entry which is preliminary data.</text>
</comment>
<organism evidence="1 2">
    <name type="scientific">Acanthoscelides obtectus</name>
    <name type="common">Bean weevil</name>
    <name type="synonym">Bruchus obtectus</name>
    <dbReference type="NCBI Taxonomy" id="200917"/>
    <lineage>
        <taxon>Eukaryota</taxon>
        <taxon>Metazoa</taxon>
        <taxon>Ecdysozoa</taxon>
        <taxon>Arthropoda</taxon>
        <taxon>Hexapoda</taxon>
        <taxon>Insecta</taxon>
        <taxon>Pterygota</taxon>
        <taxon>Neoptera</taxon>
        <taxon>Endopterygota</taxon>
        <taxon>Coleoptera</taxon>
        <taxon>Polyphaga</taxon>
        <taxon>Cucujiformia</taxon>
        <taxon>Chrysomeloidea</taxon>
        <taxon>Chrysomelidae</taxon>
        <taxon>Bruchinae</taxon>
        <taxon>Bruchini</taxon>
        <taxon>Acanthoscelides</taxon>
    </lineage>
</organism>
<evidence type="ECO:0000313" key="2">
    <source>
        <dbReference type="Proteomes" id="UP001152888"/>
    </source>
</evidence>
<dbReference type="AlphaFoldDB" id="A0A9P0P5X8"/>
<reference evidence="1" key="1">
    <citation type="submission" date="2022-03" db="EMBL/GenBank/DDBJ databases">
        <authorList>
            <person name="Sayadi A."/>
        </authorList>
    </citation>
    <scope>NUCLEOTIDE SEQUENCE</scope>
</reference>
<dbReference type="EMBL" id="CAKOFQ010006751">
    <property type="protein sequence ID" value="CAH1968322.1"/>
    <property type="molecule type" value="Genomic_DNA"/>
</dbReference>
<dbReference type="Proteomes" id="UP001152888">
    <property type="component" value="Unassembled WGS sequence"/>
</dbReference>
<gene>
    <name evidence="1" type="ORF">ACAOBT_LOCUS7778</name>
</gene>
<accession>A0A9P0P5X8</accession>
<protein>
    <submittedName>
        <fullName evidence="1">Uncharacterized protein</fullName>
    </submittedName>
</protein>
<keyword evidence="2" id="KW-1185">Reference proteome</keyword>
<proteinExistence type="predicted"/>
<name>A0A9P0P5X8_ACAOB</name>
<sequence>MTKVMIQCLDPEILSDSDIEIMDSSVEWNPSNGYVTGYILDRLKIDKHDEEKRLKYASEDLTNLIVLLDEKLYAFLEQHGTEDQLQKLTEKEMIFEQMSRKS</sequence>